<dbReference type="CDD" id="cd00261">
    <property type="entry name" value="AAI_SS"/>
    <property type="match status" value="1"/>
</dbReference>
<dbReference type="AlphaFoldDB" id="A0A1S4BMT1"/>
<organism evidence="6">
    <name type="scientific">Nicotiana tabacum</name>
    <name type="common">Common tobacco</name>
    <dbReference type="NCBI Taxonomy" id="4097"/>
    <lineage>
        <taxon>Eukaryota</taxon>
        <taxon>Viridiplantae</taxon>
        <taxon>Streptophyta</taxon>
        <taxon>Embryophyta</taxon>
        <taxon>Tracheophyta</taxon>
        <taxon>Spermatophyta</taxon>
        <taxon>Magnoliopsida</taxon>
        <taxon>eudicotyledons</taxon>
        <taxon>Gunneridae</taxon>
        <taxon>Pentapetalae</taxon>
        <taxon>asterids</taxon>
        <taxon>lamiids</taxon>
        <taxon>Solanales</taxon>
        <taxon>Solanaceae</taxon>
        <taxon>Nicotianoideae</taxon>
        <taxon>Nicotianeae</taxon>
        <taxon>Nicotiana</taxon>
    </lineage>
</organism>
<evidence type="ECO:0000313" key="6">
    <source>
        <dbReference type="RefSeq" id="XP_016490160.1"/>
    </source>
</evidence>
<dbReference type="RefSeq" id="XP_016490160.1">
    <property type="nucleotide sequence ID" value="XM_016634674.1"/>
</dbReference>
<keyword evidence="4" id="KW-0732">Signal</keyword>
<dbReference type="OrthoDB" id="1922883at2759"/>
<sequence>MAKLTVVAALLLCLVAVASANRFTATTTVMEDDVVENQGSQRCQEQMQRQRLNHCRMYLSRGGQLYGEELSMVTDDDESNQEQEHLQQCCEQLRNFDTQCRCEALRRMMMQERGSRGQESERMMERARYLPRMCNMRPTECRF</sequence>
<keyword evidence="3" id="KW-0708">Seed storage protein</keyword>
<dbReference type="InterPro" id="IPR016140">
    <property type="entry name" value="Bifunc_inhib/LTP/seed_store"/>
</dbReference>
<keyword evidence="2" id="KW-0758">Storage protein</keyword>
<dbReference type="InterPro" id="IPR000617">
    <property type="entry name" value="Napin/2SS/CON"/>
</dbReference>
<protein>
    <submittedName>
        <fullName evidence="6">2S sulfur-rich seed storage protein 2-like</fullName>
    </submittedName>
</protein>
<dbReference type="SMART" id="SM00499">
    <property type="entry name" value="AAI"/>
    <property type="match status" value="1"/>
</dbReference>
<dbReference type="InterPro" id="IPR036312">
    <property type="entry name" value="Bifun_inhib/LTP/seed_sf"/>
</dbReference>
<dbReference type="PaxDb" id="4097-A0A1S4BMT1"/>
<dbReference type="PANTHER" id="PTHR35496:SF4">
    <property type="entry name" value="2S SULFUR-RICH SEED STORAGE PROTEIN 2-LIKE"/>
    <property type="match status" value="1"/>
</dbReference>
<dbReference type="SUPFAM" id="SSF47699">
    <property type="entry name" value="Bifunctional inhibitor/lipid-transfer protein/seed storage 2S albumin"/>
    <property type="match status" value="1"/>
</dbReference>
<evidence type="ECO:0000256" key="1">
    <source>
        <dbReference type="ARBA" id="ARBA00008262"/>
    </source>
</evidence>
<feature type="signal peptide" evidence="4">
    <location>
        <begin position="1"/>
        <end position="20"/>
    </location>
</feature>
<proteinExistence type="inferred from homology"/>
<dbReference type="KEGG" id="nta:107809966"/>
<evidence type="ECO:0000259" key="5">
    <source>
        <dbReference type="SMART" id="SM00499"/>
    </source>
</evidence>
<gene>
    <name evidence="6" type="primary">LOC107809966</name>
</gene>
<dbReference type="PANTHER" id="PTHR35496">
    <property type="entry name" value="2S SEED STORAGE PROTEIN 1-RELATED"/>
    <property type="match status" value="1"/>
</dbReference>
<dbReference type="Pfam" id="PF00234">
    <property type="entry name" value="Tryp_alpha_amyl"/>
    <property type="match status" value="1"/>
</dbReference>
<accession>A0A1S4BMT1</accession>
<dbReference type="GO" id="GO:0045735">
    <property type="term" value="F:nutrient reservoir activity"/>
    <property type="evidence" value="ECO:0007669"/>
    <property type="project" value="UniProtKB-KW"/>
</dbReference>
<evidence type="ECO:0000256" key="2">
    <source>
        <dbReference type="ARBA" id="ARBA00022761"/>
    </source>
</evidence>
<comment type="similarity">
    <text evidence="1">Belongs to the 2S seed storage albumins family.</text>
</comment>
<reference evidence="6" key="1">
    <citation type="submission" date="2025-08" db="UniProtKB">
        <authorList>
            <consortium name="RefSeq"/>
        </authorList>
    </citation>
    <scope>IDENTIFICATION</scope>
</reference>
<feature type="domain" description="Bifunctional inhibitor/plant lipid transfer protein/seed storage helical" evidence="5">
    <location>
        <begin position="43"/>
        <end position="141"/>
    </location>
</feature>
<evidence type="ECO:0000256" key="4">
    <source>
        <dbReference type="SAM" id="SignalP"/>
    </source>
</evidence>
<name>A0A1S4BMT1_TOBAC</name>
<evidence type="ECO:0000256" key="3">
    <source>
        <dbReference type="ARBA" id="ARBA00023129"/>
    </source>
</evidence>
<feature type="chain" id="PRO_5010255717" evidence="4">
    <location>
        <begin position="21"/>
        <end position="143"/>
    </location>
</feature>
<dbReference type="Gene3D" id="1.10.110.10">
    <property type="entry name" value="Plant lipid-transfer and hydrophobic proteins"/>
    <property type="match status" value="1"/>
</dbReference>
<dbReference type="OMA" id="MKMMVED"/>